<evidence type="ECO:0000313" key="4">
    <source>
        <dbReference type="EMBL" id="CAH9113352.1"/>
    </source>
</evidence>
<feature type="region of interest" description="Disordered" evidence="2">
    <location>
        <begin position="430"/>
        <end position="457"/>
    </location>
</feature>
<dbReference type="GO" id="GO:0000178">
    <property type="term" value="C:exosome (RNase complex)"/>
    <property type="evidence" value="ECO:0007669"/>
    <property type="project" value="TreeGrafter"/>
</dbReference>
<dbReference type="PANTHER" id="PTHR21563">
    <property type="entry name" value="ZINC FINGER C3H1 DOMAIN-CONTAINING PROTEIN"/>
    <property type="match status" value="1"/>
</dbReference>
<sequence>MERSKMPEGKHLVVSEAAFKGISMENPNNSESAQERHALPTKEITSTSREEGELSTSDDDENQPHCSTSQFTGVNAAELKPLEVELVKDAHDIEAGRCASSNTLAKLSSQASQESKFHKSSDKNRGSFVPFLISFSDDESGSDPEGTAQKNTLIRENRCLSVNTSSKLPQAEAAARRPLKLGKVIKNEARVMKKLPLTHQFVSSSHKNSTVMARRGGLTLNVRNNNNFKQTNGPSLLRKTNTTLNNSKLQDLRQLIAIRENELKLKGTQQVKSFSSTECKDLSVMGTCISMRGFSGATGAENMSHESKEPTKKRQKIDENHSSQMVQNSQVTDTLLPSEKSVSENCGQPGLGGQSSHGEMFERPHAGLAIHHEHENQGSMYLTKLPTGRKAGTDLLTSQSGRKTNLRDCMITSAQAAVANDSKEVELKGPTKHSHQFIPGPGQAGKSCTGRSPSDPVALDDQPHPHVTQNVNQEPLNIQQVPHNFRKVNMSRNSGMDLQSLLDTEELHDKQLEEAQEYRRKCEIEERNALNSYRKAQKALIEANARCSALFSKREIYSAQLRRLMIENPVYPNTLFPLGSHIETDFNPSTNYGANRHLMLSSCCPAQLDCDGRDHQMRDAEFHSAFEAMQNASDMHVDDREKVTSDPFSEPDVSTSELNKVNHKESGVCLQADDISMSAEEEDGLLQRSPQNSSEYQGEGAFGVVQEKEANDVPERQLAMDSSRDTLLLEASLRSQLFERLKMKALPKKVGGSPNVETITESLLEVDDFGRRMGLSSGNISSSDVEKEKASDFPVSSDKADIEYDTPVEINDRCNNDTFGSNFSSMLSTSHLSSCMSIDEQHSQSSNFATFSLPAFRSAFSHLKHSHTTNFGKPQIRGVNIQASHVNNANDDETPGNTFRVDEYASLDLHSNKNGSYSCEFAIDPLWPLCMYELRGKCNDIECTWQHFRDYSSEAKKNTTCNNRDLKDESTIRRGKSAFTNALTMSNVSAPPTYLVGFDVTKVDLQTYKSAVAQKKCFSGFLVLSSLLLTDLTSKEPFLYGSEAHVEVHGGWNRQLLYFQSRNGTSIEGGHQFSDDDQSIELALLSLCQEGNKSKGRIQALKVLARALEACPTSAALWIVYLLIYYSNQKCIGKDDMFKHAVEHSKESYELWVLYINSRETLDERLTAYDAAISSLCQNISNRDAFASECILDLTLQMMNFLAMSGNIGKAIEKINDLFSTTNIPNNPHNNLFFPDIIPRLTISDKCIFWVCCVYIVVYRRLPDSIANQLESQKELSSIEWPPTQLTTDEKQQVVSLMELAVDSLVLHIDRESLEDELNLSAAHLFALNHVKFVAVLEGIDCGRNLLERYKKLYPSSLELALMSARVEHEFQDSRSYEGFEEALGNWIDEVPGVQCVWNQYTECVFRDGRLDIVKELIDRWFRSNDLPESGSISDVSSWLSSFTQTDVVFGLLNYAIYKLLMKNDPIEARMALNKALDAADNTECYNHCVRELIMFLITSADRSALQVVKGYLFDARASSPVSDPLTRNFIRNLKKPRLRQLAGKLLSPIPSDPTLVNSILKSWFGPSLLPCTTDKLTDMVDFVESLMEILPSNYPLAISVCKWVSSRKASFSASVSFWAGSLLSNALFQAVPVAPEYVWAEAASLLICLMNCEEISISFHRSALSIYPFSIKLWKSYVGLSTSTGELAKEAAKEKGIPLDEFLCV</sequence>
<dbReference type="PANTHER" id="PTHR21563:SF3">
    <property type="entry name" value="ZINC FINGER C3H1 DOMAIN-CONTAINING PROTEIN"/>
    <property type="match status" value="1"/>
</dbReference>
<feature type="region of interest" description="Disordered" evidence="2">
    <location>
        <begin position="1"/>
        <end position="74"/>
    </location>
</feature>
<protein>
    <recommendedName>
        <fullName evidence="3">Putative zinc-finger domain-containing protein</fullName>
    </recommendedName>
</protein>
<dbReference type="OrthoDB" id="1922977at2759"/>
<dbReference type="GO" id="GO:0005634">
    <property type="term" value="C:nucleus"/>
    <property type="evidence" value="ECO:0007669"/>
    <property type="project" value="TreeGrafter"/>
</dbReference>
<dbReference type="Gene3D" id="1.25.40.10">
    <property type="entry name" value="Tetratricopeptide repeat domain"/>
    <property type="match status" value="1"/>
</dbReference>
<evidence type="ECO:0000313" key="5">
    <source>
        <dbReference type="Proteomes" id="UP001152484"/>
    </source>
</evidence>
<dbReference type="Proteomes" id="UP001152484">
    <property type="component" value="Unassembled WGS sequence"/>
</dbReference>
<feature type="compositionally biased region" description="Polar residues" evidence="2">
    <location>
        <begin position="322"/>
        <end position="335"/>
    </location>
</feature>
<feature type="region of interest" description="Disordered" evidence="2">
    <location>
        <begin position="294"/>
        <end position="360"/>
    </location>
</feature>
<dbReference type="EMBL" id="CAMAPE010000060">
    <property type="protein sequence ID" value="CAH9113352.1"/>
    <property type="molecule type" value="Genomic_DNA"/>
</dbReference>
<dbReference type="InterPro" id="IPR019607">
    <property type="entry name" value="Putative_zinc-finger_domain"/>
</dbReference>
<feature type="domain" description="Putative zinc-finger" evidence="3">
    <location>
        <begin position="929"/>
        <end position="949"/>
    </location>
</feature>
<comment type="caution">
    <text evidence="4">The sequence shown here is derived from an EMBL/GenBank/DDBJ whole genome shotgun (WGS) entry which is preliminary data.</text>
</comment>
<dbReference type="Pfam" id="PF10650">
    <property type="entry name" value="zf-C3H1"/>
    <property type="match status" value="1"/>
</dbReference>
<feature type="compositionally biased region" description="Basic and acidic residues" evidence="2">
    <location>
        <begin position="1"/>
        <end position="13"/>
    </location>
</feature>
<feature type="coiled-coil region" evidence="1">
    <location>
        <begin position="501"/>
        <end position="528"/>
    </location>
</feature>
<name>A0A9P0ZUY5_CUSEU</name>
<reference evidence="4" key="1">
    <citation type="submission" date="2022-07" db="EMBL/GenBank/DDBJ databases">
        <authorList>
            <person name="Macas J."/>
            <person name="Novak P."/>
            <person name="Neumann P."/>
        </authorList>
    </citation>
    <scope>NUCLEOTIDE SEQUENCE</scope>
</reference>
<proteinExistence type="predicted"/>
<dbReference type="InterPro" id="IPR011990">
    <property type="entry name" value="TPR-like_helical_dom_sf"/>
</dbReference>
<evidence type="ECO:0000256" key="2">
    <source>
        <dbReference type="SAM" id="MobiDB-lite"/>
    </source>
</evidence>
<keyword evidence="1" id="KW-0175">Coiled coil</keyword>
<feature type="compositionally biased region" description="Polar residues" evidence="2">
    <location>
        <begin position="64"/>
        <end position="73"/>
    </location>
</feature>
<dbReference type="InterPro" id="IPR039278">
    <property type="entry name" value="Red1"/>
</dbReference>
<evidence type="ECO:0000256" key="1">
    <source>
        <dbReference type="SAM" id="Coils"/>
    </source>
</evidence>
<keyword evidence="5" id="KW-1185">Reference proteome</keyword>
<accession>A0A9P0ZUY5</accession>
<dbReference type="SUPFAM" id="SSF48452">
    <property type="entry name" value="TPR-like"/>
    <property type="match status" value="1"/>
</dbReference>
<gene>
    <name evidence="4" type="ORF">CEURO_LOCUS19996</name>
</gene>
<evidence type="ECO:0000259" key="3">
    <source>
        <dbReference type="Pfam" id="PF10650"/>
    </source>
</evidence>
<feature type="compositionally biased region" description="Basic and acidic residues" evidence="2">
    <location>
        <begin position="303"/>
        <end position="321"/>
    </location>
</feature>
<organism evidence="4 5">
    <name type="scientific">Cuscuta europaea</name>
    <name type="common">European dodder</name>
    <dbReference type="NCBI Taxonomy" id="41803"/>
    <lineage>
        <taxon>Eukaryota</taxon>
        <taxon>Viridiplantae</taxon>
        <taxon>Streptophyta</taxon>
        <taxon>Embryophyta</taxon>
        <taxon>Tracheophyta</taxon>
        <taxon>Spermatophyta</taxon>
        <taxon>Magnoliopsida</taxon>
        <taxon>eudicotyledons</taxon>
        <taxon>Gunneridae</taxon>
        <taxon>Pentapetalae</taxon>
        <taxon>asterids</taxon>
        <taxon>lamiids</taxon>
        <taxon>Solanales</taxon>
        <taxon>Convolvulaceae</taxon>
        <taxon>Cuscuteae</taxon>
        <taxon>Cuscuta</taxon>
        <taxon>Cuscuta subgen. Cuscuta</taxon>
    </lineage>
</organism>
<feature type="region of interest" description="Disordered" evidence="2">
    <location>
        <begin position="777"/>
        <end position="796"/>
    </location>
</feature>
<feature type="region of interest" description="Disordered" evidence="2">
    <location>
        <begin position="636"/>
        <end position="660"/>
    </location>
</feature>